<proteinExistence type="predicted"/>
<dbReference type="EMBL" id="JAGTJJ010000040">
    <property type="protein sequence ID" value="MDC3986526.1"/>
    <property type="molecule type" value="Genomic_DNA"/>
</dbReference>
<evidence type="ECO:0000313" key="1">
    <source>
        <dbReference type="EMBL" id="MDC3986526.1"/>
    </source>
</evidence>
<evidence type="ECO:0000313" key="2">
    <source>
        <dbReference type="Proteomes" id="UP001151081"/>
    </source>
</evidence>
<dbReference type="Proteomes" id="UP001151081">
    <property type="component" value="Unassembled WGS sequence"/>
</dbReference>
<dbReference type="RefSeq" id="WP_272425257.1">
    <property type="nucleotide sequence ID" value="NZ_JAGTJJ010000040.1"/>
</dbReference>
<accession>A0A9X4AW94</accession>
<comment type="caution">
    <text evidence="1">The sequence shown here is derived from an EMBL/GenBank/DDBJ whole genome shotgun (WGS) entry which is preliminary data.</text>
</comment>
<organism evidence="1 2">
    <name type="scientific">Polyangium jinanense</name>
    <dbReference type="NCBI Taxonomy" id="2829994"/>
    <lineage>
        <taxon>Bacteria</taxon>
        <taxon>Pseudomonadati</taxon>
        <taxon>Myxococcota</taxon>
        <taxon>Polyangia</taxon>
        <taxon>Polyangiales</taxon>
        <taxon>Polyangiaceae</taxon>
        <taxon>Polyangium</taxon>
    </lineage>
</organism>
<protein>
    <submittedName>
        <fullName evidence="1">Uncharacterized protein</fullName>
    </submittedName>
</protein>
<dbReference type="AlphaFoldDB" id="A0A9X4AW94"/>
<reference evidence="1 2" key="1">
    <citation type="submission" date="2021-04" db="EMBL/GenBank/DDBJ databases">
        <title>Genome analysis of Polyangium sp.</title>
        <authorList>
            <person name="Li Y."/>
            <person name="Wang J."/>
        </authorList>
    </citation>
    <scope>NUCLEOTIDE SEQUENCE [LARGE SCALE GENOMIC DNA]</scope>
    <source>
        <strain evidence="1 2">SDU14</strain>
    </source>
</reference>
<keyword evidence="2" id="KW-1185">Reference proteome</keyword>
<gene>
    <name evidence="1" type="ORF">KEG57_38985</name>
</gene>
<name>A0A9X4AW94_9BACT</name>
<sequence length="136" mass="15463">MGHAHHFLSRLDRVSFEHVELSLSLYRDEALLRHILASGRVPERCERVAISLADPEEGPFLVVTRDGHFVTCLGEGMKPTKDLFLITREKLDAVIRKTEVMRERLAQAEAVARQPGGRAALLRRITMLVHCSRARR</sequence>